<evidence type="ECO:0000256" key="6">
    <source>
        <dbReference type="SAM" id="Phobius"/>
    </source>
</evidence>
<dbReference type="AlphaFoldDB" id="A0A2V0NXG0"/>
<feature type="transmembrane region" description="Helical" evidence="6">
    <location>
        <begin position="164"/>
        <end position="186"/>
    </location>
</feature>
<feature type="transmembrane region" description="Helical" evidence="6">
    <location>
        <begin position="312"/>
        <end position="333"/>
    </location>
</feature>
<feature type="transmembrane region" description="Helical" evidence="6">
    <location>
        <begin position="236"/>
        <end position="254"/>
    </location>
</feature>
<feature type="transmembrane region" description="Helical" evidence="6">
    <location>
        <begin position="270"/>
        <end position="288"/>
    </location>
</feature>
<accession>A0A2V0NXG0</accession>
<organism evidence="9 10">
    <name type="scientific">Raphidocelis subcapitata</name>
    <dbReference type="NCBI Taxonomy" id="307507"/>
    <lineage>
        <taxon>Eukaryota</taxon>
        <taxon>Viridiplantae</taxon>
        <taxon>Chlorophyta</taxon>
        <taxon>core chlorophytes</taxon>
        <taxon>Chlorophyceae</taxon>
        <taxon>CS clade</taxon>
        <taxon>Sphaeropleales</taxon>
        <taxon>Selenastraceae</taxon>
        <taxon>Raphidocelis</taxon>
    </lineage>
</organism>
<dbReference type="Pfam" id="PF06814">
    <property type="entry name" value="GOST_TM"/>
    <property type="match status" value="1"/>
</dbReference>
<feature type="domain" description="GOST seven transmembrane" evidence="8">
    <location>
        <begin position="132"/>
        <end position="371"/>
    </location>
</feature>
<dbReference type="InterPro" id="IPR009637">
    <property type="entry name" value="GPR107/GPR108-like"/>
</dbReference>
<sequence>MPAPGAPPARCGARARSAGRQCRCSAALLAALLFCLLPAPAVAKVVYTHLLRDDRSIIPIAPDFAFGARGRVEIELSGGAPHPPTPPKDFLYFINCEEGAAVSFRARISEYNLKPDGGRDYLSIGETELDVLYWIMAALFAALSGAWLAVLWRRRECAHRVHHVMAALVVCKTLTLLAQAFMTARVEAVGEPHGWNVLYYMATTARGLLFFTVVILIAPLPPLLQSNPPPLCTRKTLLVVIPLQVCANIALIFIDEESPAMRDWLTWRDLFHLVDIACCCAVLFPIVWQMKQLSEAAEIDGKAARSLAKLRLFRSFYITVVVFIYFTRIVVYLLKNTVDYRYAWTTDLANELAALVFYTWVGVAFRPHRENAYFKLEAEDIELADRA</sequence>
<dbReference type="GO" id="GO:0005794">
    <property type="term" value="C:Golgi apparatus"/>
    <property type="evidence" value="ECO:0007669"/>
    <property type="project" value="TreeGrafter"/>
</dbReference>
<feature type="transmembrane region" description="Helical" evidence="6">
    <location>
        <begin position="198"/>
        <end position="224"/>
    </location>
</feature>
<dbReference type="InParanoid" id="A0A2V0NXG0"/>
<dbReference type="FunCoup" id="A0A2V0NXG0">
    <property type="interactions" value="1863"/>
</dbReference>
<keyword evidence="10" id="KW-1185">Reference proteome</keyword>
<dbReference type="InterPro" id="IPR053937">
    <property type="entry name" value="GOST_TM"/>
</dbReference>
<protein>
    <recommendedName>
        <fullName evidence="8">GOST seven transmembrane domain-containing protein</fullName>
    </recommendedName>
</protein>
<evidence type="ECO:0000256" key="7">
    <source>
        <dbReference type="SAM" id="SignalP"/>
    </source>
</evidence>
<evidence type="ECO:0000313" key="9">
    <source>
        <dbReference type="EMBL" id="GBF90253.1"/>
    </source>
</evidence>
<dbReference type="EMBL" id="BDRX01000015">
    <property type="protein sequence ID" value="GBF90253.1"/>
    <property type="molecule type" value="Genomic_DNA"/>
</dbReference>
<evidence type="ECO:0000259" key="8">
    <source>
        <dbReference type="Pfam" id="PF06814"/>
    </source>
</evidence>
<comment type="subcellular location">
    <subcellularLocation>
        <location evidence="1">Membrane</location>
        <topology evidence="1">Multi-pass membrane protein</topology>
    </subcellularLocation>
</comment>
<dbReference type="GO" id="GO:0016020">
    <property type="term" value="C:membrane"/>
    <property type="evidence" value="ECO:0007669"/>
    <property type="project" value="UniProtKB-SubCell"/>
</dbReference>
<gene>
    <name evidence="9" type="ORF">Rsub_03386</name>
</gene>
<evidence type="ECO:0000256" key="4">
    <source>
        <dbReference type="ARBA" id="ARBA00022989"/>
    </source>
</evidence>
<dbReference type="Proteomes" id="UP000247498">
    <property type="component" value="Unassembled WGS sequence"/>
</dbReference>
<feature type="transmembrane region" description="Helical" evidence="6">
    <location>
        <begin position="131"/>
        <end position="152"/>
    </location>
</feature>
<feature type="chain" id="PRO_5016009583" description="GOST seven transmembrane domain-containing protein" evidence="7">
    <location>
        <begin position="44"/>
        <end position="387"/>
    </location>
</feature>
<evidence type="ECO:0000313" key="10">
    <source>
        <dbReference type="Proteomes" id="UP000247498"/>
    </source>
</evidence>
<evidence type="ECO:0000256" key="1">
    <source>
        <dbReference type="ARBA" id="ARBA00004141"/>
    </source>
</evidence>
<keyword evidence="2 6" id="KW-0812">Transmembrane</keyword>
<keyword evidence="5 6" id="KW-0472">Membrane</keyword>
<keyword evidence="3 7" id="KW-0732">Signal</keyword>
<evidence type="ECO:0000256" key="3">
    <source>
        <dbReference type="ARBA" id="ARBA00022729"/>
    </source>
</evidence>
<comment type="caution">
    <text evidence="9">The sequence shown here is derived from an EMBL/GenBank/DDBJ whole genome shotgun (WGS) entry which is preliminary data.</text>
</comment>
<dbReference type="PANTHER" id="PTHR21229:SF2">
    <property type="entry name" value="RE59932P"/>
    <property type="match status" value="1"/>
</dbReference>
<evidence type="ECO:0000256" key="5">
    <source>
        <dbReference type="ARBA" id="ARBA00023136"/>
    </source>
</evidence>
<feature type="transmembrane region" description="Helical" evidence="6">
    <location>
        <begin position="348"/>
        <end position="365"/>
    </location>
</feature>
<feature type="signal peptide" evidence="7">
    <location>
        <begin position="1"/>
        <end position="43"/>
    </location>
</feature>
<evidence type="ECO:0000256" key="2">
    <source>
        <dbReference type="ARBA" id="ARBA00022692"/>
    </source>
</evidence>
<reference evidence="9 10" key="1">
    <citation type="journal article" date="2018" name="Sci. Rep.">
        <title>Raphidocelis subcapitata (=Pseudokirchneriella subcapitata) provides an insight into genome evolution and environmental adaptations in the Sphaeropleales.</title>
        <authorList>
            <person name="Suzuki S."/>
            <person name="Yamaguchi H."/>
            <person name="Nakajima N."/>
            <person name="Kawachi M."/>
        </authorList>
    </citation>
    <scope>NUCLEOTIDE SEQUENCE [LARGE SCALE GENOMIC DNA]</scope>
    <source>
        <strain evidence="9 10">NIES-35</strain>
    </source>
</reference>
<proteinExistence type="predicted"/>
<keyword evidence="4 6" id="KW-1133">Transmembrane helix</keyword>
<dbReference type="PANTHER" id="PTHR21229">
    <property type="entry name" value="LUNG SEVEN TRANSMEMBRANE RECEPTOR"/>
    <property type="match status" value="1"/>
</dbReference>
<name>A0A2V0NXG0_9CHLO</name>
<dbReference type="OrthoDB" id="29657at2759"/>